<protein>
    <submittedName>
        <fullName evidence="1">Uncharacterized protein</fullName>
    </submittedName>
</protein>
<keyword evidence="2" id="KW-1185">Reference proteome</keyword>
<dbReference type="Proteomes" id="UP000433183">
    <property type="component" value="Segment"/>
</dbReference>
<dbReference type="SUPFAM" id="SSF55874">
    <property type="entry name" value="ATPase domain of HSP90 chaperone/DNA topoisomerase II/histidine kinase"/>
    <property type="match status" value="1"/>
</dbReference>
<proteinExistence type="predicted"/>
<sequence length="383" mass="43959">MKQIKLSITETYVAHWSWWQGVREILQNAVDTKDYNIEFGENNIKVISRGGKIPISALLLGKTSKTGDVDSIGKFGEGMKLGFLVLKRLGAGIVVNNEGDLWSPEMVYDELFQENVLAVNIEEGCLIATKDTVEIGINNLPAEAIEEIKSNFAPTQNRTVVIENSRGKAYSKQGNHKNCRLFVKGIFVTEVPGKFKFDYDFMPRAFVLDRDRDSASTFEVKYEAANLISQSDDILLLTDLAMENFDDLSEFRGRFNERRRRSSSDSYDEDRESRNEMAEKASELFQDKHGQDAFPINNTWDVDKKRLVTHQVVKAGFIPVEVNNALFSMLEDEYRIEENLEYFLDFKPLEFLEKFLEKHRRKMYSKAIRELENTIANLKAIKG</sequence>
<accession>A0A6B9J9E3</accession>
<name>A0A6B9J9E3_9CAUD</name>
<dbReference type="InterPro" id="IPR036890">
    <property type="entry name" value="HATPase_C_sf"/>
</dbReference>
<gene>
    <name evidence="1" type="ORF">Hena1_00170</name>
</gene>
<evidence type="ECO:0000313" key="2">
    <source>
        <dbReference type="Proteomes" id="UP000433183"/>
    </source>
</evidence>
<organism evidence="1 2">
    <name type="scientific">Erwinia phage Hena1</name>
    <dbReference type="NCBI Taxonomy" id="2678601"/>
    <lineage>
        <taxon>Viruses</taxon>
        <taxon>Duplodnaviria</taxon>
        <taxon>Heunggongvirae</taxon>
        <taxon>Uroviricota</taxon>
        <taxon>Caudoviricetes</taxon>
        <taxon>Vequintavirinae</taxon>
        <taxon>Henunavirus</taxon>
        <taxon>Henunavirus hena1</taxon>
    </lineage>
</organism>
<evidence type="ECO:0000313" key="1">
    <source>
        <dbReference type="EMBL" id="QGZ16193.1"/>
    </source>
</evidence>
<dbReference type="EMBL" id="MN732867">
    <property type="protein sequence ID" value="QGZ16193.1"/>
    <property type="molecule type" value="Genomic_DNA"/>
</dbReference>
<reference evidence="1 2" key="1">
    <citation type="submission" date="2019-11" db="EMBL/GenBank/DDBJ databases">
        <title>Characterization of a new Erwinia amylovora bacteriophage.</title>
        <authorList>
            <person name="Valentovich L.N."/>
            <person name="Akhremchuk A.E."/>
            <person name="Besarab N.V."/>
            <person name="Lagonenko A.L."/>
        </authorList>
    </citation>
    <scope>NUCLEOTIDE SEQUENCE [LARGE SCALE GENOMIC DNA]</scope>
</reference>